<feature type="modified residue" description="4-aspartylphosphate" evidence="1">
    <location>
        <position position="64"/>
    </location>
</feature>
<dbReference type="EMBL" id="RBIQ01000008">
    <property type="protein sequence ID" value="RKR13364.1"/>
    <property type="molecule type" value="Genomic_DNA"/>
</dbReference>
<comment type="caution">
    <text evidence="3">The sequence shown here is derived from an EMBL/GenBank/DDBJ whole genome shotgun (WGS) entry which is preliminary data.</text>
</comment>
<protein>
    <submittedName>
        <fullName evidence="3">DNA-binding NarL/FixJ family response regulator</fullName>
    </submittedName>
</protein>
<evidence type="ECO:0000259" key="2">
    <source>
        <dbReference type="PROSITE" id="PS50110"/>
    </source>
</evidence>
<evidence type="ECO:0000313" key="4">
    <source>
        <dbReference type="Proteomes" id="UP000269412"/>
    </source>
</evidence>
<dbReference type="GO" id="GO:0000160">
    <property type="term" value="P:phosphorelay signal transduction system"/>
    <property type="evidence" value="ECO:0007669"/>
    <property type="project" value="InterPro"/>
</dbReference>
<accession>A0A495E8V7</accession>
<dbReference type="Gene3D" id="3.40.50.2300">
    <property type="match status" value="1"/>
</dbReference>
<keyword evidence="4" id="KW-1185">Reference proteome</keyword>
<dbReference type="OrthoDB" id="651456at2"/>
<dbReference type="SMART" id="SM00448">
    <property type="entry name" value="REC"/>
    <property type="match status" value="1"/>
</dbReference>
<dbReference type="PROSITE" id="PS50110">
    <property type="entry name" value="RESPONSE_REGULATORY"/>
    <property type="match status" value="1"/>
</dbReference>
<dbReference type="AlphaFoldDB" id="A0A495E8V7"/>
<evidence type="ECO:0000256" key="1">
    <source>
        <dbReference type="PROSITE-ProRule" id="PRU00169"/>
    </source>
</evidence>
<proteinExistence type="predicted"/>
<dbReference type="InterPro" id="IPR011006">
    <property type="entry name" value="CheY-like_superfamily"/>
</dbReference>
<name>A0A495E8V7_9FLAO</name>
<dbReference type="RefSeq" id="WP_121067375.1">
    <property type="nucleotide sequence ID" value="NZ_RBIQ01000008.1"/>
</dbReference>
<sequence>METIRILAIDDHEMTPLGYKYILEGTEFEDFEVKVDVARGFELGKSKIETSGRSSIHYDIILLDIQLFPTHLHDERSGEDLGKLARQVSPDSKVVFMSSFSDSYKINSVFKTVDPDGYMVKSEIDEKSLIAMVETVVANPPYYTAGALAAVRRKMANDIVIDEVDKKILFNLSIGIRTKDIAPLISAAITTVESRKRQLKTLFGIDSGNDLALIEEARKRGFI</sequence>
<dbReference type="GO" id="GO:0003677">
    <property type="term" value="F:DNA binding"/>
    <property type="evidence" value="ECO:0007669"/>
    <property type="project" value="UniProtKB-KW"/>
</dbReference>
<feature type="domain" description="Response regulatory" evidence="2">
    <location>
        <begin position="5"/>
        <end position="136"/>
    </location>
</feature>
<keyword evidence="3" id="KW-0238">DNA-binding</keyword>
<gene>
    <name evidence="3" type="ORF">CLV91_2082</name>
</gene>
<reference evidence="3 4" key="1">
    <citation type="submission" date="2018-10" db="EMBL/GenBank/DDBJ databases">
        <title>Genomic Encyclopedia of Archaeal and Bacterial Type Strains, Phase II (KMG-II): from individual species to whole genera.</title>
        <authorList>
            <person name="Goeker M."/>
        </authorList>
    </citation>
    <scope>NUCLEOTIDE SEQUENCE [LARGE SCALE GENOMIC DNA]</scope>
    <source>
        <strain evidence="3 4">DSM 25230</strain>
    </source>
</reference>
<organism evidence="3 4">
    <name type="scientific">Maribacter vaceletii</name>
    <dbReference type="NCBI Taxonomy" id="1206816"/>
    <lineage>
        <taxon>Bacteria</taxon>
        <taxon>Pseudomonadati</taxon>
        <taxon>Bacteroidota</taxon>
        <taxon>Flavobacteriia</taxon>
        <taxon>Flavobacteriales</taxon>
        <taxon>Flavobacteriaceae</taxon>
        <taxon>Maribacter</taxon>
    </lineage>
</organism>
<keyword evidence="1" id="KW-0597">Phosphoprotein</keyword>
<dbReference type="Proteomes" id="UP000269412">
    <property type="component" value="Unassembled WGS sequence"/>
</dbReference>
<dbReference type="InterPro" id="IPR001789">
    <property type="entry name" value="Sig_transdc_resp-reg_receiver"/>
</dbReference>
<dbReference type="SUPFAM" id="SSF52172">
    <property type="entry name" value="CheY-like"/>
    <property type="match status" value="1"/>
</dbReference>
<evidence type="ECO:0000313" key="3">
    <source>
        <dbReference type="EMBL" id="RKR13364.1"/>
    </source>
</evidence>